<dbReference type="Proteomes" id="UP000321513">
    <property type="component" value="Unassembled WGS sequence"/>
</dbReference>
<reference evidence="1 2" key="1">
    <citation type="submission" date="2019-07" db="EMBL/GenBank/DDBJ databases">
        <title>Whole genome shotgun sequence of Segetibacter aerophilus NBRC 106135.</title>
        <authorList>
            <person name="Hosoyama A."/>
            <person name="Uohara A."/>
            <person name="Ohji S."/>
            <person name="Ichikawa N."/>
        </authorList>
    </citation>
    <scope>NUCLEOTIDE SEQUENCE [LARGE SCALE GENOMIC DNA]</scope>
    <source>
        <strain evidence="1 2">NBRC 106135</strain>
    </source>
</reference>
<dbReference type="OrthoDB" id="9803892at2"/>
<organism evidence="1 2">
    <name type="scientific">Segetibacter aerophilus</name>
    <dbReference type="NCBI Taxonomy" id="670293"/>
    <lineage>
        <taxon>Bacteria</taxon>
        <taxon>Pseudomonadati</taxon>
        <taxon>Bacteroidota</taxon>
        <taxon>Chitinophagia</taxon>
        <taxon>Chitinophagales</taxon>
        <taxon>Chitinophagaceae</taxon>
        <taxon>Segetibacter</taxon>
    </lineage>
</organism>
<dbReference type="GO" id="GO:0005975">
    <property type="term" value="P:carbohydrate metabolic process"/>
    <property type="evidence" value="ECO:0007669"/>
    <property type="project" value="InterPro"/>
</dbReference>
<comment type="caution">
    <text evidence="1">The sequence shown here is derived from an EMBL/GenBank/DDBJ whole genome shotgun (WGS) entry which is preliminary data.</text>
</comment>
<proteinExistence type="predicted"/>
<evidence type="ECO:0000313" key="1">
    <source>
        <dbReference type="EMBL" id="GEO11665.1"/>
    </source>
</evidence>
<keyword evidence="2" id="KW-1185">Reference proteome</keyword>
<dbReference type="SUPFAM" id="SSF51445">
    <property type="entry name" value="(Trans)glycosidases"/>
    <property type="match status" value="1"/>
</dbReference>
<dbReference type="GO" id="GO:0004553">
    <property type="term" value="F:hydrolase activity, hydrolyzing O-glycosyl compounds"/>
    <property type="evidence" value="ECO:0007669"/>
    <property type="project" value="InterPro"/>
</dbReference>
<dbReference type="Gene3D" id="3.20.20.80">
    <property type="entry name" value="Glycosidases"/>
    <property type="match status" value="1"/>
</dbReference>
<dbReference type="EMBL" id="BJYT01000026">
    <property type="protein sequence ID" value="GEO11665.1"/>
    <property type="molecule type" value="Genomic_DNA"/>
</dbReference>
<gene>
    <name evidence="1" type="ORF">SAE01_41610</name>
</gene>
<dbReference type="RefSeq" id="WP_147205773.1">
    <property type="nucleotide sequence ID" value="NZ_BJYT01000026.1"/>
</dbReference>
<protein>
    <submittedName>
        <fullName evidence="1">Beta-glucosidase</fullName>
    </submittedName>
</protein>
<dbReference type="AlphaFoldDB" id="A0A512BIH5"/>
<dbReference type="InterPro" id="IPR017853">
    <property type="entry name" value="GH"/>
</dbReference>
<sequence>MANRPGIFPTFFISGFECSTFLWKDRKRRNLVDETQHNKYVAEDYQILHSLGIAVSREGIPWPMVEKNGTYDFSCIDPMIDAMKANKILPIWDLCHYGYPDDIDPYSEAFCTRFSAYCKAAAEYVIPKINGPYFFTPINEITFFSFCGGEWGWVAPYNNTRDERYKLRYNLCKAAICGVKAIREVEAGARMIHIDPLVQVVAPRDKPYQQPLADHETYVDTFLGWDIISGKAHPELGGSLEILDIVGANNYSFGQMEYRESGPHAALPPDDDRVKPLCDLIKRVWDRYQRPIIIAETSGMNEGRTAWLKDVMEEALAAVDAGIDLHGICLFPAVTMPDWHTGEWLQNGLYDVQKVGEDLRRVPCQDYIDELRRWQKELNRTTEVDEDPFSDPVELQDVIDAAKRLQQKPDKNWS</sequence>
<evidence type="ECO:0000313" key="2">
    <source>
        <dbReference type="Proteomes" id="UP000321513"/>
    </source>
</evidence>
<name>A0A512BIH5_9BACT</name>
<accession>A0A512BIH5</accession>